<sequence>MELDSIPEDSDGTDNEEDNILLDAGPIGSFFSEDDIEPFCSSMKDVILPSGLSRLPPNLGKEKHGRLSAAQWYTLFAYVVPSVIFDLYVNEPSKLAKESNHFKFL</sequence>
<accession>A0A0L6VCT5</accession>
<organism evidence="2 3">
    <name type="scientific">Puccinia sorghi</name>
    <dbReference type="NCBI Taxonomy" id="27349"/>
    <lineage>
        <taxon>Eukaryota</taxon>
        <taxon>Fungi</taxon>
        <taxon>Dikarya</taxon>
        <taxon>Basidiomycota</taxon>
        <taxon>Pucciniomycotina</taxon>
        <taxon>Pucciniomycetes</taxon>
        <taxon>Pucciniales</taxon>
        <taxon>Pucciniaceae</taxon>
        <taxon>Puccinia</taxon>
    </lineage>
</organism>
<keyword evidence="3" id="KW-1185">Reference proteome</keyword>
<comment type="caution">
    <text evidence="2">The sequence shown here is derived from an EMBL/GenBank/DDBJ whole genome shotgun (WGS) entry which is preliminary data.</text>
</comment>
<dbReference type="AlphaFoldDB" id="A0A0L6VCT5"/>
<protein>
    <submittedName>
        <fullName evidence="2">Uncharacterized protein</fullName>
    </submittedName>
</protein>
<proteinExistence type="predicted"/>
<dbReference type="EMBL" id="LAVV01006776">
    <property type="protein sequence ID" value="KNZ58362.1"/>
    <property type="molecule type" value="Genomic_DNA"/>
</dbReference>
<name>A0A0L6VCT5_9BASI</name>
<gene>
    <name evidence="2" type="ORF">VP01_1945g4</name>
</gene>
<reference evidence="2 3" key="1">
    <citation type="submission" date="2015-08" db="EMBL/GenBank/DDBJ databases">
        <title>Next Generation Sequencing and Analysis of the Genome of Puccinia sorghi L Schw, the Causal Agent of Maize Common Rust.</title>
        <authorList>
            <person name="Rochi L."/>
            <person name="Burguener G."/>
            <person name="Darino M."/>
            <person name="Turjanski A."/>
            <person name="Kreff E."/>
            <person name="Dieguez M.J."/>
            <person name="Sacco F."/>
        </authorList>
    </citation>
    <scope>NUCLEOTIDE SEQUENCE [LARGE SCALE GENOMIC DNA]</scope>
    <source>
        <strain evidence="2 3">RO10H11247</strain>
    </source>
</reference>
<dbReference type="Proteomes" id="UP000037035">
    <property type="component" value="Unassembled WGS sequence"/>
</dbReference>
<dbReference type="OrthoDB" id="2507003at2759"/>
<dbReference type="VEuPathDB" id="FungiDB:VP01_1945g4"/>
<feature type="region of interest" description="Disordered" evidence="1">
    <location>
        <begin position="1"/>
        <end position="20"/>
    </location>
</feature>
<evidence type="ECO:0000256" key="1">
    <source>
        <dbReference type="SAM" id="MobiDB-lite"/>
    </source>
</evidence>
<evidence type="ECO:0000313" key="2">
    <source>
        <dbReference type="EMBL" id="KNZ58362.1"/>
    </source>
</evidence>
<evidence type="ECO:0000313" key="3">
    <source>
        <dbReference type="Proteomes" id="UP000037035"/>
    </source>
</evidence>